<proteinExistence type="predicted"/>
<dbReference type="EMBL" id="HACG01050408">
    <property type="protein sequence ID" value="CEK97273.1"/>
    <property type="molecule type" value="Transcribed_RNA"/>
</dbReference>
<sequence length="92" mass="10040">KQSVASSSTVSSSAYPPLSPSTSSTKIFRGHKRRFQEMCGESYLDRTSPSPLPSKSYRVTSPSFSAVASNEALDLSLSLKCKDKTDNQKTFQ</sequence>
<gene>
    <name evidence="2" type="primary">ORF215282</name>
</gene>
<evidence type="ECO:0000256" key="1">
    <source>
        <dbReference type="SAM" id="MobiDB-lite"/>
    </source>
</evidence>
<reference evidence="2" key="1">
    <citation type="submission" date="2014-12" db="EMBL/GenBank/DDBJ databases">
        <title>Insight into the proteome of Arion vulgaris.</title>
        <authorList>
            <person name="Aradska J."/>
            <person name="Bulat T."/>
            <person name="Smidak R."/>
            <person name="Sarate P."/>
            <person name="Gangsoo J."/>
            <person name="Sialana F."/>
            <person name="Bilban M."/>
            <person name="Lubec G."/>
        </authorList>
    </citation>
    <scope>NUCLEOTIDE SEQUENCE</scope>
    <source>
        <tissue evidence="2">Skin</tissue>
    </source>
</reference>
<feature type="non-terminal residue" evidence="2">
    <location>
        <position position="92"/>
    </location>
</feature>
<accession>A0A0B7BW85</accession>
<feature type="non-terminal residue" evidence="2">
    <location>
        <position position="1"/>
    </location>
</feature>
<organism evidence="2">
    <name type="scientific">Arion vulgaris</name>
    <dbReference type="NCBI Taxonomy" id="1028688"/>
    <lineage>
        <taxon>Eukaryota</taxon>
        <taxon>Metazoa</taxon>
        <taxon>Spiralia</taxon>
        <taxon>Lophotrochozoa</taxon>
        <taxon>Mollusca</taxon>
        <taxon>Gastropoda</taxon>
        <taxon>Heterobranchia</taxon>
        <taxon>Euthyneura</taxon>
        <taxon>Panpulmonata</taxon>
        <taxon>Eupulmonata</taxon>
        <taxon>Stylommatophora</taxon>
        <taxon>Helicina</taxon>
        <taxon>Arionoidea</taxon>
        <taxon>Arionidae</taxon>
        <taxon>Arion</taxon>
    </lineage>
</organism>
<name>A0A0B7BW85_9EUPU</name>
<feature type="region of interest" description="Disordered" evidence="1">
    <location>
        <begin position="1"/>
        <end position="30"/>
    </location>
</feature>
<evidence type="ECO:0000313" key="2">
    <source>
        <dbReference type="EMBL" id="CEK97273.1"/>
    </source>
</evidence>
<dbReference type="AlphaFoldDB" id="A0A0B7BW85"/>
<protein>
    <submittedName>
        <fullName evidence="2">Uncharacterized protein</fullName>
    </submittedName>
</protein>
<feature type="compositionally biased region" description="Low complexity" evidence="1">
    <location>
        <begin position="1"/>
        <end position="14"/>
    </location>
</feature>